<gene>
    <name evidence="1" type="ORF">SAMN05660642_01340</name>
</gene>
<dbReference type="STRING" id="1137991.SAMN05660642_01340"/>
<organism evidence="1 2">
    <name type="scientific">Geodermatophilus siccatus</name>
    <dbReference type="NCBI Taxonomy" id="1137991"/>
    <lineage>
        <taxon>Bacteria</taxon>
        <taxon>Bacillati</taxon>
        <taxon>Actinomycetota</taxon>
        <taxon>Actinomycetes</taxon>
        <taxon>Geodermatophilales</taxon>
        <taxon>Geodermatophilaceae</taxon>
        <taxon>Geodermatophilus</taxon>
    </lineage>
</organism>
<dbReference type="OrthoDB" id="5124197at2"/>
<dbReference type="RefSeq" id="WP_091215485.1">
    <property type="nucleotide sequence ID" value="NZ_FNHE01000003.1"/>
</dbReference>
<evidence type="ECO:0000313" key="2">
    <source>
        <dbReference type="Proteomes" id="UP000198680"/>
    </source>
</evidence>
<name>A0A1G9PS40_9ACTN</name>
<keyword evidence="2" id="KW-1185">Reference proteome</keyword>
<accession>A0A1G9PS40</accession>
<reference evidence="2" key="1">
    <citation type="submission" date="2016-10" db="EMBL/GenBank/DDBJ databases">
        <authorList>
            <person name="Varghese N."/>
            <person name="Submissions S."/>
        </authorList>
    </citation>
    <scope>NUCLEOTIDE SEQUENCE [LARGE SCALE GENOMIC DNA]</scope>
    <source>
        <strain evidence="2">DSM 45419</strain>
    </source>
</reference>
<sequence>MPNTLDPERARDLQRRAAKARSVAAVERRIRELVDAAPPLSEEQRTRLALLLRPSGGEAK</sequence>
<dbReference type="AlphaFoldDB" id="A0A1G9PS40"/>
<protein>
    <submittedName>
        <fullName evidence="1">Uncharacterized protein</fullName>
    </submittedName>
</protein>
<evidence type="ECO:0000313" key="1">
    <source>
        <dbReference type="EMBL" id="SDM01600.1"/>
    </source>
</evidence>
<dbReference type="Proteomes" id="UP000198680">
    <property type="component" value="Unassembled WGS sequence"/>
</dbReference>
<proteinExistence type="predicted"/>
<dbReference type="EMBL" id="FNHE01000003">
    <property type="protein sequence ID" value="SDM01600.1"/>
    <property type="molecule type" value="Genomic_DNA"/>
</dbReference>